<protein>
    <recommendedName>
        <fullName evidence="3">Pathogenicity island protein</fullName>
    </recommendedName>
</protein>
<name>A0AAE5T1Y6_STACR</name>
<reference evidence="1 2" key="1">
    <citation type="journal article" date="2016" name="Front. Microbiol.">
        <title>Comprehensive Phylogenetic Analysis of Bovine Non-aureus Staphylococci Species Based on Whole-Genome Sequencing.</title>
        <authorList>
            <person name="Naushad S."/>
            <person name="Barkema H.W."/>
            <person name="Luby C."/>
            <person name="Condas L.A."/>
            <person name="Nobrega D.B."/>
            <person name="Carson D.A."/>
            <person name="De Buck J."/>
        </authorList>
    </citation>
    <scope>NUCLEOTIDE SEQUENCE [LARGE SCALE GENOMIC DNA]</scope>
    <source>
        <strain evidence="1 2">SNUC 505</strain>
    </source>
</reference>
<dbReference type="EMBL" id="PZBZ01000004">
    <property type="protein sequence ID" value="PTG16912.1"/>
    <property type="molecule type" value="Genomic_DNA"/>
</dbReference>
<dbReference type="Proteomes" id="UP000242704">
    <property type="component" value="Unassembled WGS sequence"/>
</dbReference>
<proteinExistence type="predicted"/>
<gene>
    <name evidence="1" type="ORF">BU653_01395</name>
</gene>
<dbReference type="AlphaFoldDB" id="A0AAE5T1Y6"/>
<comment type="caution">
    <text evidence="1">The sequence shown here is derived from an EMBL/GenBank/DDBJ whole genome shotgun (WGS) entry which is preliminary data.</text>
</comment>
<organism evidence="1 2">
    <name type="scientific">Staphylococcus chromogenes</name>
    <name type="common">Staphylococcus hyicus subsp. chromogenes</name>
    <dbReference type="NCBI Taxonomy" id="46126"/>
    <lineage>
        <taxon>Bacteria</taxon>
        <taxon>Bacillati</taxon>
        <taxon>Bacillota</taxon>
        <taxon>Bacilli</taxon>
        <taxon>Bacillales</taxon>
        <taxon>Staphylococcaceae</taxon>
        <taxon>Staphylococcus</taxon>
    </lineage>
</organism>
<evidence type="ECO:0000313" key="1">
    <source>
        <dbReference type="EMBL" id="PTG16912.1"/>
    </source>
</evidence>
<evidence type="ECO:0008006" key="3">
    <source>
        <dbReference type="Google" id="ProtNLM"/>
    </source>
</evidence>
<sequence>MENNLFKEIYEILESTVNDPRLEFEHKVSQDGKERVEVYNKEQHLQFVCEVVMEMIENNIDFEGENE</sequence>
<dbReference type="RefSeq" id="WP_107360465.1">
    <property type="nucleotide sequence ID" value="NZ_PZBZ01000004.1"/>
</dbReference>
<evidence type="ECO:0000313" key="2">
    <source>
        <dbReference type="Proteomes" id="UP000242704"/>
    </source>
</evidence>
<accession>A0AAE5T1Y6</accession>